<sequence>MGSNIEESILALCRQHPEGLPEAVLEQYIPATQRTTAMNNLLAKHRLRILQHPRDNSLVYQEVIQEEAAKLKGLSAEDLLVYQHIAQAGDTGIWTKDLKNRTNLQQPQITKILKNLDQRSLVKSVKSVINPSRKVYILFELEPARELTGGAWYTGQDFDAEFIQVLQQACHKYIENEGVATLEEVADFVRTKGFSRVELRDADVLCILRTLEFDGLVESSLSDDGEVYRPARHVVPKTSPFTSMPCGVCPVINECSDGGVISPSTCTYYQTWLDF</sequence>
<protein>
    <recommendedName>
        <fullName evidence="6">DNA-directed RNA polymerase III subunit RPC6</fullName>
        <shortName evidence="6">RNA polymerase III subunit C6</shortName>
    </recommendedName>
</protein>
<dbReference type="GeneID" id="17042613"/>
<evidence type="ECO:0000256" key="2">
    <source>
        <dbReference type="ARBA" id="ARBA00011038"/>
    </source>
</evidence>
<dbReference type="FunFam" id="1.10.10.10:FF:000237">
    <property type="entry name" value="DNA-directed RNA polymerase III subunit RPC6"/>
    <property type="match status" value="1"/>
</dbReference>
<dbReference type="EMBL" id="AGSI01000005">
    <property type="protein sequence ID" value="EIE24611.1"/>
    <property type="molecule type" value="Genomic_DNA"/>
</dbReference>
<comment type="similarity">
    <text evidence="2 6">Belongs to the eukaryotic RPC34/RPC39 RNA polymerase subunit family.</text>
</comment>
<organism evidence="7 8">
    <name type="scientific">Coccomyxa subellipsoidea (strain C-169)</name>
    <name type="common">Green microalga</name>
    <dbReference type="NCBI Taxonomy" id="574566"/>
    <lineage>
        <taxon>Eukaryota</taxon>
        <taxon>Viridiplantae</taxon>
        <taxon>Chlorophyta</taxon>
        <taxon>core chlorophytes</taxon>
        <taxon>Trebouxiophyceae</taxon>
        <taxon>Trebouxiophyceae incertae sedis</taxon>
        <taxon>Coccomyxaceae</taxon>
        <taxon>Coccomyxa</taxon>
        <taxon>Coccomyxa subellipsoidea</taxon>
    </lineage>
</organism>
<evidence type="ECO:0000256" key="6">
    <source>
        <dbReference type="PIRNR" id="PIRNR028763"/>
    </source>
</evidence>
<dbReference type="Proteomes" id="UP000007264">
    <property type="component" value="Unassembled WGS sequence"/>
</dbReference>
<dbReference type="STRING" id="574566.I0Z1U2"/>
<dbReference type="SUPFAM" id="SSF46785">
    <property type="entry name" value="Winged helix' DNA-binding domain"/>
    <property type="match status" value="2"/>
</dbReference>
<evidence type="ECO:0000313" key="7">
    <source>
        <dbReference type="EMBL" id="EIE24611.1"/>
    </source>
</evidence>
<dbReference type="Pfam" id="PF05158">
    <property type="entry name" value="RNA_pol_Rpc34"/>
    <property type="match status" value="1"/>
</dbReference>
<keyword evidence="8" id="KW-1185">Reference proteome</keyword>
<keyword evidence="4 6" id="KW-0804">Transcription</keyword>
<dbReference type="FunFam" id="1.10.10.10:FF:000116">
    <property type="entry name" value="DNA-directed RNA polymerase III subunit RPC6"/>
    <property type="match status" value="1"/>
</dbReference>
<dbReference type="Gene3D" id="1.10.10.10">
    <property type="entry name" value="Winged helix-like DNA-binding domain superfamily/Winged helix DNA-binding domain"/>
    <property type="match status" value="2"/>
</dbReference>
<accession>I0Z1U2</accession>
<evidence type="ECO:0000256" key="5">
    <source>
        <dbReference type="ARBA" id="ARBA00023242"/>
    </source>
</evidence>
<gene>
    <name evidence="7" type="ORF">COCSUDRAFT_35994</name>
</gene>
<keyword evidence="3 6" id="KW-0240">DNA-directed RNA polymerase</keyword>
<dbReference type="GO" id="GO:0005654">
    <property type="term" value="C:nucleoplasm"/>
    <property type="evidence" value="ECO:0007669"/>
    <property type="project" value="UniProtKB-ARBA"/>
</dbReference>
<name>I0Z1U2_COCSC</name>
<evidence type="ECO:0000313" key="8">
    <source>
        <dbReference type="Proteomes" id="UP000007264"/>
    </source>
</evidence>
<dbReference type="GO" id="GO:0006383">
    <property type="term" value="P:transcription by RNA polymerase III"/>
    <property type="evidence" value="ECO:0007669"/>
    <property type="project" value="UniProtKB-UniRule"/>
</dbReference>
<dbReference type="RefSeq" id="XP_005649155.1">
    <property type="nucleotide sequence ID" value="XM_005649098.1"/>
</dbReference>
<dbReference type="PIRSF" id="PIRSF028763">
    <property type="entry name" value="RNA_pol_Rpc34"/>
    <property type="match status" value="1"/>
</dbReference>
<dbReference type="PANTHER" id="PTHR12780">
    <property type="entry name" value="RNA POLYMERASE III DNA DIRECTED , 39KD SUBUNIT-RELATED"/>
    <property type="match status" value="1"/>
</dbReference>
<dbReference type="InterPro" id="IPR036388">
    <property type="entry name" value="WH-like_DNA-bd_sf"/>
</dbReference>
<comment type="caution">
    <text evidence="7">The sequence shown here is derived from an EMBL/GenBank/DDBJ whole genome shotgun (WGS) entry which is preliminary data.</text>
</comment>
<dbReference type="eggNOG" id="KOG3233">
    <property type="taxonomic scope" value="Eukaryota"/>
</dbReference>
<comment type="subcellular location">
    <subcellularLocation>
        <location evidence="1 6">Nucleus</location>
    </subcellularLocation>
</comment>
<dbReference type="InterPro" id="IPR007832">
    <property type="entry name" value="RNA_pol_Rpc34"/>
</dbReference>
<keyword evidence="5 6" id="KW-0539">Nucleus</keyword>
<dbReference type="KEGG" id="csl:COCSUDRAFT_35994"/>
<proteinExistence type="inferred from homology"/>
<reference evidence="7 8" key="1">
    <citation type="journal article" date="2012" name="Genome Biol.">
        <title>The genome of the polar eukaryotic microalga coccomyxa subellipsoidea reveals traits of cold adaptation.</title>
        <authorList>
            <person name="Blanc G."/>
            <person name="Agarkova I."/>
            <person name="Grimwood J."/>
            <person name="Kuo A."/>
            <person name="Brueggeman A."/>
            <person name="Dunigan D."/>
            <person name="Gurnon J."/>
            <person name="Ladunga I."/>
            <person name="Lindquist E."/>
            <person name="Lucas S."/>
            <person name="Pangilinan J."/>
            <person name="Proschold T."/>
            <person name="Salamov A."/>
            <person name="Schmutz J."/>
            <person name="Weeks D."/>
            <person name="Yamada T."/>
            <person name="Claverie J.M."/>
            <person name="Grigoriev I."/>
            <person name="Van Etten J."/>
            <person name="Lomsadze A."/>
            <person name="Borodovsky M."/>
        </authorList>
    </citation>
    <scope>NUCLEOTIDE SEQUENCE [LARGE SCALE GENOMIC DNA]</scope>
    <source>
        <strain evidence="7 8">C-169</strain>
    </source>
</reference>
<evidence type="ECO:0000256" key="4">
    <source>
        <dbReference type="ARBA" id="ARBA00023163"/>
    </source>
</evidence>
<dbReference type="OrthoDB" id="613763at2759"/>
<dbReference type="InterPro" id="IPR036390">
    <property type="entry name" value="WH_DNA-bd_sf"/>
</dbReference>
<evidence type="ECO:0000256" key="3">
    <source>
        <dbReference type="ARBA" id="ARBA00022478"/>
    </source>
</evidence>
<dbReference type="InterPro" id="IPR016049">
    <property type="entry name" value="RNA_pol_Rpc34-like"/>
</dbReference>
<evidence type="ECO:0000256" key="1">
    <source>
        <dbReference type="ARBA" id="ARBA00004123"/>
    </source>
</evidence>
<comment type="function">
    <text evidence="6">DNA-dependent RNA polymerase catalyzes the transcription of DNA into RNA using the four ribonucleoside triphosphates as substrates. Specific peripheric component of RNA polymerase III which synthesizes small RNAs, such as 5S rRNA and tRNAs.</text>
</comment>
<dbReference type="GO" id="GO:0005666">
    <property type="term" value="C:RNA polymerase III complex"/>
    <property type="evidence" value="ECO:0007669"/>
    <property type="project" value="UniProtKB-UniRule"/>
</dbReference>
<dbReference type="AlphaFoldDB" id="I0Z1U2"/>
<dbReference type="GO" id="GO:0005737">
    <property type="term" value="C:cytoplasm"/>
    <property type="evidence" value="ECO:0007669"/>
    <property type="project" value="UniProtKB-ARBA"/>
</dbReference>